<comment type="subunit">
    <text evidence="3">F-type ATPases have 2 components, CF(1) - the catalytic core - and CF(0) - the membrane proton channel.</text>
</comment>
<organism evidence="14">
    <name type="scientific">Aegosoma sinicum</name>
    <dbReference type="NCBI Taxonomy" id="2020310"/>
    <lineage>
        <taxon>Eukaryota</taxon>
        <taxon>Metazoa</taxon>
        <taxon>Ecdysozoa</taxon>
        <taxon>Arthropoda</taxon>
        <taxon>Hexapoda</taxon>
        <taxon>Insecta</taxon>
        <taxon>Pterygota</taxon>
        <taxon>Neoptera</taxon>
        <taxon>Endopterygota</taxon>
        <taxon>Coleoptera</taxon>
        <taxon>Polyphaga</taxon>
        <taxon>Cucujiformia</taxon>
        <taxon>Chrysomeloidea</taxon>
        <taxon>Cerambycidae</taxon>
        <taxon>Prioninae</taxon>
        <taxon>Aegosomatini</taxon>
        <taxon>Aegosoma</taxon>
    </lineage>
</organism>
<accession>A0A343ERD8</accession>
<evidence type="ECO:0000256" key="3">
    <source>
        <dbReference type="ARBA" id="ARBA00011291"/>
    </source>
</evidence>
<keyword evidence="6 12" id="KW-0812">Transmembrane</keyword>
<dbReference type="Pfam" id="PF00895">
    <property type="entry name" value="ATP-synt_8"/>
    <property type="match status" value="1"/>
</dbReference>
<reference evidence="14" key="1">
    <citation type="submission" date="2017-03" db="EMBL/GenBank/DDBJ databases">
        <title>The mitochondrial genome sequencing and phylogenetic analysis of Cerambycidae species(Insecta:Coleoptera).</title>
        <authorList>
            <person name="Yang J."/>
        </authorList>
    </citation>
    <scope>NUCLEOTIDE SEQUENCE</scope>
</reference>
<dbReference type="GO" id="GO:0015986">
    <property type="term" value="P:proton motive force-driven ATP synthesis"/>
    <property type="evidence" value="ECO:0007669"/>
    <property type="project" value="InterPro"/>
</dbReference>
<protein>
    <recommendedName>
        <fullName evidence="12">ATP synthase complex subunit 8</fullName>
    </recommendedName>
</protein>
<dbReference type="GO" id="GO:0015078">
    <property type="term" value="F:proton transmembrane transporter activity"/>
    <property type="evidence" value="ECO:0007669"/>
    <property type="project" value="InterPro"/>
</dbReference>
<geneLocation type="mitochondrion" evidence="14"/>
<evidence type="ECO:0000256" key="8">
    <source>
        <dbReference type="ARBA" id="ARBA00022989"/>
    </source>
</evidence>
<evidence type="ECO:0000256" key="4">
    <source>
        <dbReference type="ARBA" id="ARBA00022448"/>
    </source>
</evidence>
<dbReference type="RefSeq" id="YP_009499530.1">
    <property type="nucleotide sequence ID" value="NC_038089.1"/>
</dbReference>
<evidence type="ECO:0000256" key="2">
    <source>
        <dbReference type="ARBA" id="ARBA00008892"/>
    </source>
</evidence>
<comment type="similarity">
    <text evidence="2 12">Belongs to the ATPase protein 8 family.</text>
</comment>
<evidence type="ECO:0000256" key="1">
    <source>
        <dbReference type="ARBA" id="ARBA00004304"/>
    </source>
</evidence>
<keyword evidence="11 13" id="KW-0472">Membrane</keyword>
<keyword evidence="5 12" id="KW-0138">CF(0)</keyword>
<dbReference type="GeneID" id="37503137"/>
<evidence type="ECO:0000256" key="5">
    <source>
        <dbReference type="ARBA" id="ARBA00022547"/>
    </source>
</evidence>
<keyword evidence="9 12" id="KW-0406">Ion transport</keyword>
<dbReference type="CTD" id="4509"/>
<gene>
    <name evidence="14" type="primary">ATP8</name>
</gene>
<keyword evidence="7 12" id="KW-0375">Hydrogen ion transport</keyword>
<name>A0A343ERD8_9CUCU</name>
<keyword evidence="4 12" id="KW-0813">Transport</keyword>
<sequence length="51" mass="6284">MPQMAPLGWLTLMLFFTLIFLIFNSMNYFSFIYPIKETKTKKIKLTFNWKW</sequence>
<dbReference type="InterPro" id="IPR001421">
    <property type="entry name" value="ATP8_metazoa"/>
</dbReference>
<comment type="subcellular location">
    <subcellularLocation>
        <location evidence="1 12">Mitochondrion membrane</location>
        <topology evidence="1 12">Single-pass membrane protein</topology>
    </subcellularLocation>
</comment>
<dbReference type="AlphaFoldDB" id="A0A343ERD8"/>
<feature type="transmembrane region" description="Helical" evidence="13">
    <location>
        <begin position="12"/>
        <end position="35"/>
    </location>
</feature>
<proteinExistence type="inferred from homology"/>
<dbReference type="GO" id="GO:0031966">
    <property type="term" value="C:mitochondrial membrane"/>
    <property type="evidence" value="ECO:0007669"/>
    <property type="project" value="UniProtKB-SubCell"/>
</dbReference>
<evidence type="ECO:0000256" key="10">
    <source>
        <dbReference type="ARBA" id="ARBA00023128"/>
    </source>
</evidence>
<evidence type="ECO:0000313" key="14">
    <source>
        <dbReference type="EMBL" id="ASL05644.1"/>
    </source>
</evidence>
<evidence type="ECO:0000256" key="7">
    <source>
        <dbReference type="ARBA" id="ARBA00022781"/>
    </source>
</evidence>
<keyword evidence="8 13" id="KW-1133">Transmembrane helix</keyword>
<evidence type="ECO:0000256" key="11">
    <source>
        <dbReference type="ARBA" id="ARBA00023136"/>
    </source>
</evidence>
<evidence type="ECO:0000256" key="6">
    <source>
        <dbReference type="ARBA" id="ARBA00022692"/>
    </source>
</evidence>
<keyword evidence="10 12" id="KW-0496">Mitochondrion</keyword>
<dbReference type="GO" id="GO:0045259">
    <property type="term" value="C:proton-transporting ATP synthase complex"/>
    <property type="evidence" value="ECO:0007669"/>
    <property type="project" value="UniProtKB-KW"/>
</dbReference>
<evidence type="ECO:0000256" key="12">
    <source>
        <dbReference type="RuleBase" id="RU003661"/>
    </source>
</evidence>
<evidence type="ECO:0000256" key="9">
    <source>
        <dbReference type="ARBA" id="ARBA00023065"/>
    </source>
</evidence>
<evidence type="ECO:0000256" key="13">
    <source>
        <dbReference type="SAM" id="Phobius"/>
    </source>
</evidence>
<dbReference type="EMBL" id="KY773686">
    <property type="protein sequence ID" value="ASL05644.1"/>
    <property type="molecule type" value="Genomic_DNA"/>
</dbReference>